<dbReference type="OrthoDB" id="10402379at2759"/>
<organism evidence="2 3">
    <name type="scientific">Perkinsus olseni</name>
    <name type="common">Perkinsus atlanticus</name>
    <dbReference type="NCBI Taxonomy" id="32597"/>
    <lineage>
        <taxon>Eukaryota</taxon>
        <taxon>Sar</taxon>
        <taxon>Alveolata</taxon>
        <taxon>Perkinsozoa</taxon>
        <taxon>Perkinsea</taxon>
        <taxon>Perkinsida</taxon>
        <taxon>Perkinsidae</taxon>
        <taxon>Perkinsus</taxon>
    </lineage>
</organism>
<name>A0A7J6P439_PEROL</name>
<proteinExistence type="predicted"/>
<accession>A0A7J6P439</accession>
<protein>
    <submittedName>
        <fullName evidence="2">Uncharacterized protein</fullName>
    </submittedName>
</protein>
<gene>
    <name evidence="2" type="ORF">FOZ60_016738</name>
</gene>
<dbReference type="AlphaFoldDB" id="A0A7J6P439"/>
<feature type="signal peptide" evidence="1">
    <location>
        <begin position="1"/>
        <end position="18"/>
    </location>
</feature>
<evidence type="ECO:0000313" key="3">
    <source>
        <dbReference type="Proteomes" id="UP000541610"/>
    </source>
</evidence>
<comment type="caution">
    <text evidence="2">The sequence shown here is derived from an EMBL/GenBank/DDBJ whole genome shotgun (WGS) entry which is preliminary data.</text>
</comment>
<sequence length="321" mass="36911">MRIHLVTIGITLVRLVNAEYKYYCEFMDEMVAQCIGKTKGGLISTLSQHGALTHPEHPKEVRYVTDVCHIKDRRTWFPSFASGSLHVDPRVRCDIEIEVGTGMLTANISYKAEKPILDLPSYYYLTNQLTGMGYVFFKLDPIALEDLELRRDQSTKKTGATFVSHGPRYWKAILTEEARPGPSRGSRILGLDVRARRRTAEFLTRTEDGTMKKLVVLRTADGVMKLGATPSDHDGDSPLRAEAFLFGYSWKDEHHRGIMVTHKGEPVMLFDTNMRPKRLTEDRYFPSTRYPNRYRKAQRRKESLKGKVWIHKDDTADPFWP</sequence>
<keyword evidence="1" id="KW-0732">Signal</keyword>
<evidence type="ECO:0000256" key="1">
    <source>
        <dbReference type="SAM" id="SignalP"/>
    </source>
</evidence>
<reference evidence="2 3" key="1">
    <citation type="submission" date="2020-04" db="EMBL/GenBank/DDBJ databases">
        <title>Perkinsus olseni comparative genomics.</title>
        <authorList>
            <person name="Bogema D.R."/>
        </authorList>
    </citation>
    <scope>NUCLEOTIDE SEQUENCE [LARGE SCALE GENOMIC DNA]</scope>
    <source>
        <strain evidence="2">00978-12</strain>
    </source>
</reference>
<dbReference type="Proteomes" id="UP000541610">
    <property type="component" value="Unassembled WGS sequence"/>
</dbReference>
<dbReference type="EMBL" id="JABANP010000090">
    <property type="protein sequence ID" value="KAF4690903.1"/>
    <property type="molecule type" value="Genomic_DNA"/>
</dbReference>
<evidence type="ECO:0000313" key="2">
    <source>
        <dbReference type="EMBL" id="KAF4690903.1"/>
    </source>
</evidence>
<feature type="chain" id="PRO_5029644225" evidence="1">
    <location>
        <begin position="19"/>
        <end position="321"/>
    </location>
</feature>